<dbReference type="GO" id="GO:0006825">
    <property type="term" value="P:copper ion transport"/>
    <property type="evidence" value="ECO:0007669"/>
    <property type="project" value="InterPro"/>
</dbReference>
<evidence type="ECO:0000313" key="4">
    <source>
        <dbReference type="Proteomes" id="UP000198688"/>
    </source>
</evidence>
<evidence type="ECO:0000313" key="3">
    <source>
        <dbReference type="EMBL" id="SDT49505.1"/>
    </source>
</evidence>
<dbReference type="Gene3D" id="3.30.70.100">
    <property type="match status" value="1"/>
</dbReference>
<organism evidence="3 4">
    <name type="scientific">Actinoplanes derwentensis</name>
    <dbReference type="NCBI Taxonomy" id="113562"/>
    <lineage>
        <taxon>Bacteria</taxon>
        <taxon>Bacillati</taxon>
        <taxon>Actinomycetota</taxon>
        <taxon>Actinomycetes</taxon>
        <taxon>Micromonosporales</taxon>
        <taxon>Micromonosporaceae</taxon>
        <taxon>Actinoplanes</taxon>
    </lineage>
</organism>
<name>A0A1H2ATY0_9ACTN</name>
<gene>
    <name evidence="3" type="ORF">SAMN04489716_4100</name>
</gene>
<dbReference type="InterPro" id="IPR036163">
    <property type="entry name" value="HMA_dom_sf"/>
</dbReference>
<proteinExistence type="predicted"/>
<dbReference type="OrthoDB" id="9813965at2"/>
<keyword evidence="1" id="KW-0479">Metal-binding</keyword>
<dbReference type="AlphaFoldDB" id="A0A1H2ATY0"/>
<dbReference type="InterPro" id="IPR000428">
    <property type="entry name" value="Cu-bd"/>
</dbReference>
<dbReference type="InterPro" id="IPR017969">
    <property type="entry name" value="Heavy-metal-associated_CS"/>
</dbReference>
<dbReference type="Pfam" id="PF00403">
    <property type="entry name" value="HMA"/>
    <property type="match status" value="1"/>
</dbReference>
<dbReference type="SUPFAM" id="SSF55008">
    <property type="entry name" value="HMA, heavy metal-associated domain"/>
    <property type="match status" value="1"/>
</dbReference>
<keyword evidence="4" id="KW-1185">Reference proteome</keyword>
<dbReference type="InterPro" id="IPR006121">
    <property type="entry name" value="HMA_dom"/>
</dbReference>
<feature type="domain" description="HMA" evidence="2">
    <location>
        <begin position="2"/>
        <end position="67"/>
    </location>
</feature>
<evidence type="ECO:0000256" key="1">
    <source>
        <dbReference type="ARBA" id="ARBA00022723"/>
    </source>
</evidence>
<dbReference type="STRING" id="113562.SAMN04489716_4100"/>
<dbReference type="PRINTS" id="PR00944">
    <property type="entry name" value="CUEXPORT"/>
</dbReference>
<reference evidence="3 4" key="1">
    <citation type="submission" date="2016-10" db="EMBL/GenBank/DDBJ databases">
        <authorList>
            <person name="de Groot N.N."/>
        </authorList>
    </citation>
    <scope>NUCLEOTIDE SEQUENCE [LARGE SCALE GENOMIC DNA]</scope>
    <source>
        <strain evidence="3 4">DSM 43941</strain>
    </source>
</reference>
<evidence type="ECO:0000259" key="2">
    <source>
        <dbReference type="PROSITE" id="PS50846"/>
    </source>
</evidence>
<accession>A0A1H2ATY0</accession>
<protein>
    <submittedName>
        <fullName evidence="3">Copper chaperone CopZ</fullName>
    </submittedName>
</protein>
<dbReference type="GO" id="GO:0005507">
    <property type="term" value="F:copper ion binding"/>
    <property type="evidence" value="ECO:0007669"/>
    <property type="project" value="InterPro"/>
</dbReference>
<dbReference type="PROSITE" id="PS01047">
    <property type="entry name" value="HMA_1"/>
    <property type="match status" value="1"/>
</dbReference>
<dbReference type="Proteomes" id="UP000198688">
    <property type="component" value="Chromosome I"/>
</dbReference>
<dbReference type="CDD" id="cd00371">
    <property type="entry name" value="HMA"/>
    <property type="match status" value="1"/>
</dbReference>
<dbReference type="EMBL" id="LT629758">
    <property type="protein sequence ID" value="SDT49505.1"/>
    <property type="molecule type" value="Genomic_DNA"/>
</dbReference>
<dbReference type="RefSeq" id="WP_092546111.1">
    <property type="nucleotide sequence ID" value="NZ_BOMJ01000015.1"/>
</dbReference>
<dbReference type="PROSITE" id="PS50846">
    <property type="entry name" value="HMA_2"/>
    <property type="match status" value="1"/>
</dbReference>
<sequence>MPTTTYPVTGMTCGHCVTAVTTEVAAIPGVTDVNVDLAAGTVTFSATEPVDRETVRAAVDEAGYELGAAS</sequence>